<evidence type="ECO:0000313" key="1">
    <source>
        <dbReference type="EMBL" id="NAW65916.1"/>
    </source>
</evidence>
<accession>A0A7X4XVC9</accession>
<sequence length="232" mass="25700">MKTMMKHLKGMFVFSFAVLLTACSVTPQPTVALDANLLSKDMKIGVVYVQPADKATTHILGANCLLCYGIAAALTSELDTHLESSLTNEELDNIKELVLSEYATRASQVKLVDLGMDIRDLKDSNKGLGFASKDFTGLKEKMDLDLLVVLQIFQHGAYRSFSNYIPNTDPQGYVNGMLYAVDLNTNAYVQYLVIDEKVQPVGEWDEPSTFPSVTTSYYQAVENVKHNIKQAI</sequence>
<dbReference type="PROSITE" id="PS51257">
    <property type="entry name" value="PROKAR_LIPOPROTEIN"/>
    <property type="match status" value="1"/>
</dbReference>
<dbReference type="EMBL" id="WXWW01000174">
    <property type="protein sequence ID" value="NAW65916.1"/>
    <property type="molecule type" value="Genomic_DNA"/>
</dbReference>
<evidence type="ECO:0008006" key="3">
    <source>
        <dbReference type="Google" id="ProtNLM"/>
    </source>
</evidence>
<gene>
    <name evidence="1" type="ORF">CAG72_11880</name>
</gene>
<reference evidence="1 2" key="1">
    <citation type="submission" date="2017-05" db="EMBL/GenBank/DDBJ databases">
        <title>High clonality and local adaptation shapes Vibrionaceae linages within an endangered oasis.</title>
        <authorList>
            <person name="Vazquez-Rosas-Landa M."/>
        </authorList>
    </citation>
    <scope>NUCLEOTIDE SEQUENCE [LARGE SCALE GENOMIC DNA]</scope>
    <source>
        <strain evidence="1 2">P46_P4S1P180</strain>
    </source>
</reference>
<dbReference type="AlphaFoldDB" id="A0A7X4XVC9"/>
<comment type="caution">
    <text evidence="1">The sequence shown here is derived from an EMBL/GenBank/DDBJ whole genome shotgun (WGS) entry which is preliminary data.</text>
</comment>
<protein>
    <recommendedName>
        <fullName evidence="3">Lipoprotein</fullName>
    </recommendedName>
</protein>
<dbReference type="OrthoDB" id="6864769at2"/>
<name>A0A7X4XVC9_9GAMM</name>
<proteinExistence type="predicted"/>
<organism evidence="1 2">
    <name type="scientific">Photobacterium halotolerans</name>
    <dbReference type="NCBI Taxonomy" id="265726"/>
    <lineage>
        <taxon>Bacteria</taxon>
        <taxon>Pseudomonadati</taxon>
        <taxon>Pseudomonadota</taxon>
        <taxon>Gammaproteobacteria</taxon>
        <taxon>Vibrionales</taxon>
        <taxon>Vibrionaceae</taxon>
        <taxon>Photobacterium</taxon>
    </lineage>
</organism>
<dbReference type="Proteomes" id="UP000465712">
    <property type="component" value="Unassembled WGS sequence"/>
</dbReference>
<evidence type="ECO:0000313" key="2">
    <source>
        <dbReference type="Proteomes" id="UP000465712"/>
    </source>
</evidence>